<dbReference type="GeneID" id="88176544"/>
<keyword evidence="6" id="KW-0520">NAD</keyword>
<dbReference type="InterPro" id="IPR013154">
    <property type="entry name" value="ADH-like_N"/>
</dbReference>
<dbReference type="EMBL" id="CP025762">
    <property type="protein sequence ID" value="KGB74463.1"/>
    <property type="molecule type" value="Genomic_DNA"/>
</dbReference>
<evidence type="ECO:0000259" key="9">
    <source>
        <dbReference type="Pfam" id="PF00107"/>
    </source>
</evidence>
<dbReference type="HOGENOM" id="CLU_026673_11_5_1"/>
<dbReference type="InterPro" id="IPR002328">
    <property type="entry name" value="ADH_Zn_CS"/>
</dbReference>
<dbReference type="VEuPathDB" id="FungiDB:CNBG_0301"/>
<dbReference type="GO" id="GO:0003939">
    <property type="term" value="F:L-iditol 2-dehydrogenase (NAD+) activity"/>
    <property type="evidence" value="ECO:0007669"/>
    <property type="project" value="TreeGrafter"/>
</dbReference>
<dbReference type="GO" id="GO:0006062">
    <property type="term" value="P:sorbitol catabolic process"/>
    <property type="evidence" value="ECO:0007669"/>
    <property type="project" value="TreeGrafter"/>
</dbReference>
<comment type="similarity">
    <text evidence="2 7">Belongs to the zinc-containing alcohol dehydrogenase family.</text>
</comment>
<organism evidence="11 12">
    <name type="scientific">Cryptococcus deuterogattii (strain R265)</name>
    <name type="common">Cryptococcus gattii VGII (strain R265)</name>
    <dbReference type="NCBI Taxonomy" id="294750"/>
    <lineage>
        <taxon>Eukaryota</taxon>
        <taxon>Fungi</taxon>
        <taxon>Dikarya</taxon>
        <taxon>Basidiomycota</taxon>
        <taxon>Agaricomycotina</taxon>
        <taxon>Tremellomycetes</taxon>
        <taxon>Tremellales</taxon>
        <taxon>Cryptococcaceae</taxon>
        <taxon>Cryptococcus</taxon>
        <taxon>Cryptococcus gattii species complex</taxon>
    </lineage>
</organism>
<evidence type="ECO:0000256" key="7">
    <source>
        <dbReference type="RuleBase" id="RU361277"/>
    </source>
</evidence>
<keyword evidence="5" id="KW-0560">Oxidoreductase</keyword>
<dbReference type="STRING" id="294750.A0A095EA76"/>
<dbReference type="SUPFAM" id="SSF50129">
    <property type="entry name" value="GroES-like"/>
    <property type="match status" value="1"/>
</dbReference>
<keyword evidence="3 7" id="KW-0479">Metal-binding</keyword>
<dbReference type="Pfam" id="PF00107">
    <property type="entry name" value="ADH_zinc_N"/>
    <property type="match status" value="1"/>
</dbReference>
<evidence type="ECO:0000256" key="4">
    <source>
        <dbReference type="ARBA" id="ARBA00022833"/>
    </source>
</evidence>
<evidence type="ECO:0000256" key="6">
    <source>
        <dbReference type="ARBA" id="ARBA00023027"/>
    </source>
</evidence>
<protein>
    <submittedName>
        <fullName evidence="11">Sorbitol dehydrogenase</fullName>
    </submittedName>
</protein>
<feature type="domain" description="Alcohol dehydrogenase-like N-terminal" evidence="10">
    <location>
        <begin position="45"/>
        <end position="187"/>
    </location>
</feature>
<dbReference type="GO" id="GO:0008270">
    <property type="term" value="F:zinc ion binding"/>
    <property type="evidence" value="ECO:0007669"/>
    <property type="project" value="InterPro"/>
</dbReference>
<dbReference type="InterPro" id="IPR036291">
    <property type="entry name" value="NAD(P)-bd_dom_sf"/>
</dbReference>
<keyword evidence="4 7" id="KW-0862">Zinc</keyword>
<evidence type="ECO:0000256" key="3">
    <source>
        <dbReference type="ARBA" id="ARBA00022723"/>
    </source>
</evidence>
<dbReference type="CDD" id="cd05285">
    <property type="entry name" value="sorbitol_DH"/>
    <property type="match status" value="1"/>
</dbReference>
<reference evidence="11 12" key="1">
    <citation type="journal article" date="2011" name="MBio">
        <title>Genome variation in Cryptococcus gattii, an emerging pathogen of immunocompetent hosts.</title>
        <authorList>
            <person name="D'Souza C.A."/>
            <person name="Kronstad J.W."/>
            <person name="Taylor G."/>
            <person name="Warren R."/>
            <person name="Yuen M."/>
            <person name="Hu G."/>
            <person name="Jung W.H."/>
            <person name="Sham A."/>
            <person name="Kidd S.E."/>
            <person name="Tangen K."/>
            <person name="Lee N."/>
            <person name="Zeilmaker T."/>
            <person name="Sawkins J."/>
            <person name="McVicker G."/>
            <person name="Shah S."/>
            <person name="Gnerre S."/>
            <person name="Griggs A."/>
            <person name="Zeng Q."/>
            <person name="Bartlett K."/>
            <person name="Li W."/>
            <person name="Wang X."/>
            <person name="Heitman J."/>
            <person name="Stajich J.E."/>
            <person name="Fraser J.A."/>
            <person name="Meyer W."/>
            <person name="Carter D."/>
            <person name="Schein J."/>
            <person name="Krzywinski M."/>
            <person name="Kwon-Chung K.J."/>
            <person name="Varma A."/>
            <person name="Wang J."/>
            <person name="Brunham R."/>
            <person name="Fyfe M."/>
            <person name="Ouellette B.F."/>
            <person name="Siddiqui A."/>
            <person name="Marra M."/>
            <person name="Jones S."/>
            <person name="Holt R."/>
            <person name="Birren B.W."/>
            <person name="Galagan J.E."/>
            <person name="Cuomo C.A."/>
        </authorList>
    </citation>
    <scope>NUCLEOTIDE SEQUENCE [LARGE SCALE GENOMIC DNA]</scope>
    <source>
        <strain evidence="11 12">R265</strain>
    </source>
</reference>
<comment type="cofactor">
    <cofactor evidence="1 7">
        <name>Zn(2+)</name>
        <dbReference type="ChEBI" id="CHEBI:29105"/>
    </cofactor>
</comment>
<dbReference type="InterPro" id="IPR011032">
    <property type="entry name" value="GroES-like_sf"/>
</dbReference>
<dbReference type="KEGG" id="cdeu:CNBG_0301"/>
<reference evidence="11 12" key="2">
    <citation type="journal article" date="2018" name="Proc. Natl. Acad. Sci.">
        <title>RNAi is a critical determinant of centromere evolution in closely related fungi.</title>
        <authorList>
            <person name="Yadav V."/>
            <person name="Sun S."/>
            <person name="Billmyre R.B."/>
            <person name="Thimmappa B.C."/>
            <person name="Shea T."/>
            <person name="Lintner R."/>
            <person name="Bakkeren G."/>
            <person name="Cuomo C.A."/>
            <person name="Heitman J."/>
            <person name="Sanyal K."/>
        </authorList>
    </citation>
    <scope>NUCLEOTIDE SEQUENCE [LARGE SCALE GENOMIC DNA]</scope>
    <source>
        <strain evidence="11 12">R265</strain>
    </source>
</reference>
<evidence type="ECO:0000259" key="10">
    <source>
        <dbReference type="Pfam" id="PF08240"/>
    </source>
</evidence>
<dbReference type="PROSITE" id="PS00059">
    <property type="entry name" value="ADH_ZINC"/>
    <property type="match status" value="1"/>
</dbReference>
<gene>
    <name evidence="11" type="ORF">CNBG_0301</name>
</gene>
<evidence type="ECO:0000256" key="8">
    <source>
        <dbReference type="SAM" id="MobiDB-lite"/>
    </source>
</evidence>
<keyword evidence="12" id="KW-1185">Reference proteome</keyword>
<dbReference type="OrthoDB" id="2148442at2759"/>
<feature type="region of interest" description="Disordered" evidence="8">
    <location>
        <begin position="104"/>
        <end position="125"/>
    </location>
</feature>
<evidence type="ECO:0000256" key="2">
    <source>
        <dbReference type="ARBA" id="ARBA00008072"/>
    </source>
</evidence>
<accession>A0A095EA76</accession>
<evidence type="ECO:0000313" key="12">
    <source>
        <dbReference type="Proteomes" id="UP000029445"/>
    </source>
</evidence>
<dbReference type="FunFam" id="3.40.50.720:FF:000068">
    <property type="entry name" value="Sorbitol dehydrogenase"/>
    <property type="match status" value="1"/>
</dbReference>
<evidence type="ECO:0000313" key="11">
    <source>
        <dbReference type="EMBL" id="KGB74463.1"/>
    </source>
</evidence>
<dbReference type="InterPro" id="IPR013149">
    <property type="entry name" value="ADH-like_C"/>
</dbReference>
<dbReference type="AlphaFoldDB" id="A0A095EA76"/>
<proteinExistence type="inferred from homology"/>
<dbReference type="Pfam" id="PF08240">
    <property type="entry name" value="ADH_N"/>
    <property type="match status" value="1"/>
</dbReference>
<dbReference type="RefSeq" id="XP_062880460.1">
    <property type="nucleotide sequence ID" value="XM_063024390.1"/>
</dbReference>
<dbReference type="PANTHER" id="PTHR43161:SF9">
    <property type="entry name" value="SORBITOL DEHYDROGENASE"/>
    <property type="match status" value="1"/>
</dbReference>
<evidence type="ECO:0000256" key="5">
    <source>
        <dbReference type="ARBA" id="ARBA00023002"/>
    </source>
</evidence>
<dbReference type="OMA" id="CSVGRPN"/>
<sequence>MSSSLPFESKQPPQPEVFEAKHNLGFMLHSPLKTSFEEQSVPKIGPDEVLVEIKKTGICGSDVHFYNTGKMGLATLTEPMCLGHESSGIIVQLGSNIVQQAARSNSLTTAREKAEESNKGTVSNRPLQVGDKVALEPGVTCRMCVDCKGGKYQICEHMIFAAYPPSTGGTLQRYYALPADLVYPLPDTVDLSFGAMMEPLSVATHAVANIGGMRTGWNVLITGAGPVGLLAMAVAKGLGAGKVIAVDINEQRLNFAKQYAATDTYIPIPPNEGESRGDHAVRAAEDLLRSTGTPARGPGSIDLVVDATGAETCVLMGLNAIKPGGIYVQIGFGPPNVTVPMFRIVTNEITIRGAWRYGSGDYPLAIDMVARGLVDLKPLLTHTFKFEDALEAFEITKNGRDKNGKGVIKCVIDGPE</sequence>
<name>A0A095EA76_CRYD2</name>
<dbReference type="SUPFAM" id="SSF51735">
    <property type="entry name" value="NAD(P)-binding Rossmann-fold domains"/>
    <property type="match status" value="1"/>
</dbReference>
<dbReference type="PANTHER" id="PTHR43161">
    <property type="entry name" value="SORBITOL DEHYDROGENASE"/>
    <property type="match status" value="1"/>
</dbReference>
<evidence type="ECO:0000256" key="1">
    <source>
        <dbReference type="ARBA" id="ARBA00001947"/>
    </source>
</evidence>
<dbReference type="InterPro" id="IPR045306">
    <property type="entry name" value="SDH-like"/>
</dbReference>
<feature type="domain" description="Alcohol dehydrogenase-like C-terminal" evidence="9">
    <location>
        <begin position="226"/>
        <end position="370"/>
    </location>
</feature>
<dbReference type="Gene3D" id="3.90.180.10">
    <property type="entry name" value="Medium-chain alcohol dehydrogenases, catalytic domain"/>
    <property type="match status" value="1"/>
</dbReference>
<dbReference type="Gene3D" id="3.40.50.720">
    <property type="entry name" value="NAD(P)-binding Rossmann-like Domain"/>
    <property type="match status" value="1"/>
</dbReference>
<dbReference type="Proteomes" id="UP000029445">
    <property type="component" value="Chromosome 4"/>
</dbReference>